<evidence type="ECO:0000313" key="3">
    <source>
        <dbReference type="Proteomes" id="UP000053477"/>
    </source>
</evidence>
<evidence type="ECO:0000256" key="1">
    <source>
        <dbReference type="SAM" id="MobiDB-lite"/>
    </source>
</evidence>
<sequence length="111" mass="12442">MRWYRERSISFRVMGAAQVHVVLVVHDEEEKDTDRHCCASTRGPNFFDGPRPLSFFPGDDDDDATKTTFMDAPKLVSDDEHAGPRIATHPPASTSMSPSFSSSRFSCTILY</sequence>
<dbReference type="AlphaFoldDB" id="A0A0H2SL42"/>
<feature type="region of interest" description="Disordered" evidence="1">
    <location>
        <begin position="74"/>
        <end position="102"/>
    </location>
</feature>
<dbReference type="Proteomes" id="UP000053477">
    <property type="component" value="Unassembled WGS sequence"/>
</dbReference>
<evidence type="ECO:0000313" key="2">
    <source>
        <dbReference type="EMBL" id="KLO17821.1"/>
    </source>
</evidence>
<feature type="compositionally biased region" description="Low complexity" evidence="1">
    <location>
        <begin position="93"/>
        <end position="102"/>
    </location>
</feature>
<name>A0A0H2SL42_9AGAM</name>
<keyword evidence="3" id="KW-1185">Reference proteome</keyword>
<reference evidence="2 3" key="1">
    <citation type="submission" date="2015-04" db="EMBL/GenBank/DDBJ databases">
        <title>Complete genome sequence of Schizopora paradoxa KUC8140, a cosmopolitan wood degrader in East Asia.</title>
        <authorList>
            <consortium name="DOE Joint Genome Institute"/>
            <person name="Min B."/>
            <person name="Park H."/>
            <person name="Jang Y."/>
            <person name="Kim J.-J."/>
            <person name="Kim K.H."/>
            <person name="Pangilinan J."/>
            <person name="Lipzen A."/>
            <person name="Riley R."/>
            <person name="Grigoriev I.V."/>
            <person name="Spatafora J.W."/>
            <person name="Choi I.-G."/>
        </authorList>
    </citation>
    <scope>NUCLEOTIDE SEQUENCE [LARGE SCALE GENOMIC DNA]</scope>
    <source>
        <strain evidence="2 3">KUC8140</strain>
    </source>
</reference>
<dbReference type="EMBL" id="KQ085900">
    <property type="protein sequence ID" value="KLO17821.1"/>
    <property type="molecule type" value="Genomic_DNA"/>
</dbReference>
<proteinExistence type="predicted"/>
<protein>
    <submittedName>
        <fullName evidence="2">Uncharacterized protein</fullName>
    </submittedName>
</protein>
<gene>
    <name evidence="2" type="ORF">SCHPADRAFT_142981</name>
</gene>
<dbReference type="InParanoid" id="A0A0H2SL42"/>
<accession>A0A0H2SL42</accession>
<organism evidence="2 3">
    <name type="scientific">Schizopora paradoxa</name>
    <dbReference type="NCBI Taxonomy" id="27342"/>
    <lineage>
        <taxon>Eukaryota</taxon>
        <taxon>Fungi</taxon>
        <taxon>Dikarya</taxon>
        <taxon>Basidiomycota</taxon>
        <taxon>Agaricomycotina</taxon>
        <taxon>Agaricomycetes</taxon>
        <taxon>Hymenochaetales</taxon>
        <taxon>Schizoporaceae</taxon>
        <taxon>Schizopora</taxon>
    </lineage>
</organism>